<name>A0ABR8GQ76_9CYAN</name>
<dbReference type="EMBL" id="JACJTA010000024">
    <property type="protein sequence ID" value="MBD2605517.1"/>
    <property type="molecule type" value="Genomic_DNA"/>
</dbReference>
<dbReference type="InterPro" id="IPR012334">
    <property type="entry name" value="Pectin_lyas_fold"/>
</dbReference>
<feature type="signal peptide" evidence="1">
    <location>
        <begin position="1"/>
        <end position="33"/>
    </location>
</feature>
<keyword evidence="4" id="KW-1185">Reference proteome</keyword>
<dbReference type="Gene3D" id="2.160.20.10">
    <property type="entry name" value="Single-stranded right-handed beta-helix, Pectin lyase-like"/>
    <property type="match status" value="1"/>
</dbReference>
<reference evidence="3 4" key="1">
    <citation type="journal article" date="2020" name="ISME J.">
        <title>Comparative genomics reveals insights into cyanobacterial evolution and habitat adaptation.</title>
        <authorList>
            <person name="Chen M.Y."/>
            <person name="Teng W.K."/>
            <person name="Zhao L."/>
            <person name="Hu C.X."/>
            <person name="Zhou Y.K."/>
            <person name="Han B.P."/>
            <person name="Song L.R."/>
            <person name="Shu W.S."/>
        </authorList>
    </citation>
    <scope>NUCLEOTIDE SEQUENCE [LARGE SCALE GENOMIC DNA]</scope>
    <source>
        <strain evidence="3 4">FACHB-248</strain>
    </source>
</reference>
<protein>
    <submittedName>
        <fullName evidence="3">Filamentous hemagglutinin N-terminal domain-containing protein</fullName>
    </submittedName>
</protein>
<proteinExistence type="predicted"/>
<evidence type="ECO:0000256" key="1">
    <source>
        <dbReference type="SAM" id="SignalP"/>
    </source>
</evidence>
<dbReference type="SUPFAM" id="SSF51126">
    <property type="entry name" value="Pectin lyase-like"/>
    <property type="match status" value="1"/>
</dbReference>
<dbReference type="SMART" id="SM00912">
    <property type="entry name" value="Haemagg_act"/>
    <property type="match status" value="1"/>
</dbReference>
<comment type="caution">
    <text evidence="3">The sequence shown here is derived from an EMBL/GenBank/DDBJ whole genome shotgun (WGS) entry which is preliminary data.</text>
</comment>
<evidence type="ECO:0000313" key="3">
    <source>
        <dbReference type="EMBL" id="MBD2605517.1"/>
    </source>
</evidence>
<dbReference type="InterPro" id="IPR008638">
    <property type="entry name" value="FhaB/CdiA-like_TPS"/>
</dbReference>
<gene>
    <name evidence="3" type="ORF">H6G81_13485</name>
</gene>
<feature type="chain" id="PRO_5047484952" evidence="1">
    <location>
        <begin position="34"/>
        <end position="443"/>
    </location>
</feature>
<keyword evidence="1" id="KW-0732">Signal</keyword>
<evidence type="ECO:0000259" key="2">
    <source>
        <dbReference type="SMART" id="SM00912"/>
    </source>
</evidence>
<sequence length="443" mass="46047">MRVLAFLFIFTTGLFTPGMILSAILLWSGCANAQVTSDGTINTVVNPNGNNFNILNGIEKGNNLFHSFSNFSVPTGGSATFDLINTPNIKTIFSRVTGGNVSDIQGLIQTLHGNYSVSLFLMNPAGIVFGKDAALNIGGSFVGTTANSIKFADGVEFSAVNSSNQPLLTMSVPIGLQMGQNPGAIAVKNTGHRLIEGNGPLEMGATPSGLQVDIGKTLALVGGNLILDGGILTAPSGHLELGSVEDGTVNLNTVSPSGNFDYSTFQKFGDIRFSHQALANASGAPAGSIHLQGRNISVNEGSVALLTNQENQVSGDLKVNASDSLELRRVGNNGFSQSLLITNAIAGVGGNLLISAPRLLLEDGAEIKTRTFADRIGGNISVAADSIQIYGFSSLKPATSHSQIISDTVGQGRAGDVQVTTRQLRMHPLDILNSVAPVMGQLI</sequence>
<dbReference type="Proteomes" id="UP000660380">
    <property type="component" value="Unassembled WGS sequence"/>
</dbReference>
<evidence type="ECO:0000313" key="4">
    <source>
        <dbReference type="Proteomes" id="UP000660380"/>
    </source>
</evidence>
<dbReference type="Pfam" id="PF05860">
    <property type="entry name" value="TPS"/>
    <property type="match status" value="1"/>
</dbReference>
<dbReference type="NCBIfam" id="TIGR01901">
    <property type="entry name" value="adhes_NPXG"/>
    <property type="match status" value="1"/>
</dbReference>
<accession>A0ABR8GQ76</accession>
<dbReference type="PROSITE" id="PS51257">
    <property type="entry name" value="PROKAR_LIPOPROTEIN"/>
    <property type="match status" value="1"/>
</dbReference>
<dbReference type="InterPro" id="IPR011050">
    <property type="entry name" value="Pectin_lyase_fold/virulence"/>
</dbReference>
<feature type="domain" description="Filamentous haemagglutinin FhaB/tRNA nuclease CdiA-like TPS" evidence="2">
    <location>
        <begin position="36"/>
        <end position="152"/>
    </location>
</feature>
<organism evidence="3 4">
    <name type="scientific">Scytonema hofmannii FACHB-248</name>
    <dbReference type="NCBI Taxonomy" id="1842502"/>
    <lineage>
        <taxon>Bacteria</taxon>
        <taxon>Bacillati</taxon>
        <taxon>Cyanobacteriota</taxon>
        <taxon>Cyanophyceae</taxon>
        <taxon>Nostocales</taxon>
        <taxon>Scytonemataceae</taxon>
        <taxon>Scytonema</taxon>
    </lineage>
</organism>